<evidence type="ECO:0000313" key="2">
    <source>
        <dbReference type="Proteomes" id="UP000279446"/>
    </source>
</evidence>
<proteinExistence type="predicted"/>
<dbReference type="Proteomes" id="UP000279446">
    <property type="component" value="Unassembled WGS sequence"/>
</dbReference>
<comment type="caution">
    <text evidence="1">The sequence shown here is derived from an EMBL/GenBank/DDBJ whole genome shotgun (WGS) entry which is preliminary data.</text>
</comment>
<evidence type="ECO:0000313" key="1">
    <source>
        <dbReference type="EMBL" id="RUT48181.1"/>
    </source>
</evidence>
<protein>
    <recommendedName>
        <fullName evidence="3">Colicin import membrane protein</fullName>
    </recommendedName>
</protein>
<reference evidence="1 2" key="1">
    <citation type="submission" date="2018-12" db="EMBL/GenBank/DDBJ databases">
        <authorList>
            <person name="Sun L."/>
            <person name="Chen Z."/>
        </authorList>
    </citation>
    <scope>NUCLEOTIDE SEQUENCE [LARGE SCALE GENOMIC DNA]</scope>
    <source>
        <strain evidence="1 2">DSM 15890</strain>
    </source>
</reference>
<name>A0A3S1BRT2_9BACL</name>
<accession>A0A3S1BRT2</accession>
<dbReference type="EMBL" id="RZNY01000002">
    <property type="protein sequence ID" value="RUT48181.1"/>
    <property type="molecule type" value="Genomic_DNA"/>
</dbReference>
<dbReference type="AlphaFoldDB" id="A0A3S1BRT2"/>
<keyword evidence="2" id="KW-1185">Reference proteome</keyword>
<evidence type="ECO:0008006" key="3">
    <source>
        <dbReference type="Google" id="ProtNLM"/>
    </source>
</evidence>
<sequence>MIHKGFLGIIILLILLTGNVSQVYATSDWDTALEDINALHDNYIDSQEVIQLDNLKIKKLRKQNNDDLKSVKAKLNTIDQILLSRLKTEAELIQQKHSSLLKQYSTLSKQSAAAKKTNDTKAVTIFDLKRNKLKPAATAARAEVKAKTEALTAARKQTATKTKPTKDILTLVTTLKKQIVAENKKLANAQQSRSEADKLYKAAIKQGDAISAATEMKLSYQQMDKIKTMQKNLYELEQRIAVALRSAESKLPQ</sequence>
<gene>
    <name evidence="1" type="ORF">EJP82_03335</name>
</gene>
<organism evidence="1 2">
    <name type="scientific">Paenibacillus anaericanus</name>
    <dbReference type="NCBI Taxonomy" id="170367"/>
    <lineage>
        <taxon>Bacteria</taxon>
        <taxon>Bacillati</taxon>
        <taxon>Bacillota</taxon>
        <taxon>Bacilli</taxon>
        <taxon>Bacillales</taxon>
        <taxon>Paenibacillaceae</taxon>
        <taxon>Paenibacillus</taxon>
    </lineage>
</organism>